<keyword evidence="5" id="KW-1185">Reference proteome</keyword>
<dbReference type="InterPro" id="IPR041490">
    <property type="entry name" value="KstR2_TetR_C"/>
</dbReference>
<organism evidence="4 5">
    <name type="scientific">Mesorhizobium australicum</name>
    <dbReference type="NCBI Taxonomy" id="536018"/>
    <lineage>
        <taxon>Bacteria</taxon>
        <taxon>Pseudomonadati</taxon>
        <taxon>Pseudomonadota</taxon>
        <taxon>Alphaproteobacteria</taxon>
        <taxon>Hyphomicrobiales</taxon>
        <taxon>Phyllobacteriaceae</taxon>
        <taxon>Mesorhizobium</taxon>
    </lineage>
</organism>
<dbReference type="PANTHER" id="PTHR30055:SF226">
    <property type="entry name" value="HTH-TYPE TRANSCRIPTIONAL REGULATOR PKSA"/>
    <property type="match status" value="1"/>
</dbReference>
<dbReference type="SUPFAM" id="SSF46689">
    <property type="entry name" value="Homeodomain-like"/>
    <property type="match status" value="1"/>
</dbReference>
<dbReference type="PROSITE" id="PS01081">
    <property type="entry name" value="HTH_TETR_1"/>
    <property type="match status" value="1"/>
</dbReference>
<dbReference type="Pfam" id="PF00440">
    <property type="entry name" value="TetR_N"/>
    <property type="match status" value="1"/>
</dbReference>
<keyword evidence="1 2" id="KW-0238">DNA-binding</keyword>
<gene>
    <name evidence="4" type="ORF">SAMN02982922_4748</name>
</gene>
<evidence type="ECO:0000256" key="2">
    <source>
        <dbReference type="PROSITE-ProRule" id="PRU00335"/>
    </source>
</evidence>
<accession>A0A1X7PPP7</accession>
<evidence type="ECO:0000259" key="3">
    <source>
        <dbReference type="PROSITE" id="PS50977"/>
    </source>
</evidence>
<evidence type="ECO:0000313" key="4">
    <source>
        <dbReference type="EMBL" id="SMH52951.1"/>
    </source>
</evidence>
<protein>
    <submittedName>
        <fullName evidence="4">Transcriptional regulator, TetR family</fullName>
    </submittedName>
</protein>
<dbReference type="AlphaFoldDB" id="A0A1X7PPP7"/>
<dbReference type="EMBL" id="FXBL01000004">
    <property type="protein sequence ID" value="SMH52951.1"/>
    <property type="molecule type" value="Genomic_DNA"/>
</dbReference>
<dbReference type="InterPro" id="IPR023772">
    <property type="entry name" value="DNA-bd_HTH_TetR-type_CS"/>
</dbReference>
<dbReference type="PANTHER" id="PTHR30055">
    <property type="entry name" value="HTH-TYPE TRANSCRIPTIONAL REGULATOR RUTR"/>
    <property type="match status" value="1"/>
</dbReference>
<dbReference type="GO" id="GO:0003700">
    <property type="term" value="F:DNA-binding transcription factor activity"/>
    <property type="evidence" value="ECO:0007669"/>
    <property type="project" value="TreeGrafter"/>
</dbReference>
<sequence>MVLAEVGVGEPVTERARVEILDAAAACFMERGYAATSIDDVARRLRATKGRIYHHFSSKADLFAQIFRTGMDMNFAAIEPLRSLDEPAIAIWTKMAHTHVRQMIVTRAYQRVVWEGVEMHLRGATTPEQRSQLNELVEYRSQYSSVFRLQMARARDQGDMHFADLSIANQMMFMALNSPIFWYKPRPRESAQDIDNIVDQVVAFARGGLGGKDRERP</sequence>
<feature type="DNA-binding region" description="H-T-H motif" evidence="2">
    <location>
        <begin position="37"/>
        <end position="56"/>
    </location>
</feature>
<evidence type="ECO:0000313" key="5">
    <source>
        <dbReference type="Proteomes" id="UP000193083"/>
    </source>
</evidence>
<dbReference type="PRINTS" id="PR00455">
    <property type="entry name" value="HTHTETR"/>
</dbReference>
<dbReference type="RefSeq" id="WP_085466408.1">
    <property type="nucleotide sequence ID" value="NZ_FXBL01000004.1"/>
</dbReference>
<dbReference type="GO" id="GO:0000976">
    <property type="term" value="F:transcription cis-regulatory region binding"/>
    <property type="evidence" value="ECO:0007669"/>
    <property type="project" value="TreeGrafter"/>
</dbReference>
<proteinExistence type="predicted"/>
<feature type="domain" description="HTH tetR-type" evidence="3">
    <location>
        <begin position="14"/>
        <end position="74"/>
    </location>
</feature>
<reference evidence="4 5" key="1">
    <citation type="submission" date="2017-04" db="EMBL/GenBank/DDBJ databases">
        <authorList>
            <person name="Afonso C.L."/>
            <person name="Miller P.J."/>
            <person name="Scott M.A."/>
            <person name="Spackman E."/>
            <person name="Goraichik I."/>
            <person name="Dimitrov K.M."/>
            <person name="Suarez D.L."/>
            <person name="Swayne D.E."/>
        </authorList>
    </citation>
    <scope>NUCLEOTIDE SEQUENCE [LARGE SCALE GENOMIC DNA]</scope>
    <source>
        <strain evidence="4 5">B5P</strain>
    </source>
</reference>
<dbReference type="InterPro" id="IPR009057">
    <property type="entry name" value="Homeodomain-like_sf"/>
</dbReference>
<dbReference type="InterPro" id="IPR050109">
    <property type="entry name" value="HTH-type_TetR-like_transc_reg"/>
</dbReference>
<dbReference type="InterPro" id="IPR001647">
    <property type="entry name" value="HTH_TetR"/>
</dbReference>
<dbReference type="Gene3D" id="1.10.10.60">
    <property type="entry name" value="Homeodomain-like"/>
    <property type="match status" value="1"/>
</dbReference>
<name>A0A1X7PPP7_9HYPH</name>
<dbReference type="OrthoDB" id="7185252at2"/>
<dbReference type="PROSITE" id="PS50977">
    <property type="entry name" value="HTH_TETR_2"/>
    <property type="match status" value="1"/>
</dbReference>
<dbReference type="Proteomes" id="UP000193083">
    <property type="component" value="Unassembled WGS sequence"/>
</dbReference>
<evidence type="ECO:0000256" key="1">
    <source>
        <dbReference type="ARBA" id="ARBA00023125"/>
    </source>
</evidence>
<dbReference type="Gene3D" id="1.10.357.10">
    <property type="entry name" value="Tetracycline Repressor, domain 2"/>
    <property type="match status" value="1"/>
</dbReference>
<dbReference type="Pfam" id="PF17932">
    <property type="entry name" value="TetR_C_24"/>
    <property type="match status" value="1"/>
</dbReference>